<protein>
    <recommendedName>
        <fullName evidence="2">Roadblock/LAMTOR2 domain-containing protein</fullName>
    </recommendedName>
</protein>
<comment type="similarity">
    <text evidence="1">Belongs to the GAMAD family.</text>
</comment>
<dbReference type="AlphaFoldDB" id="A0A0L0BXB4"/>
<comment type="caution">
    <text evidence="3">The sequence shown here is derived from an EMBL/GenBank/DDBJ whole genome shotgun (WGS) entry which is preliminary data.</text>
</comment>
<keyword evidence="4" id="KW-1185">Reference proteome</keyword>
<dbReference type="OMA" id="ACLYDNL"/>
<dbReference type="Proteomes" id="UP000037069">
    <property type="component" value="Unassembled WGS sequence"/>
</dbReference>
<dbReference type="SMART" id="SM00960">
    <property type="entry name" value="Robl_LC7"/>
    <property type="match status" value="1"/>
</dbReference>
<dbReference type="SUPFAM" id="SSF103196">
    <property type="entry name" value="Roadblock/LC7 domain"/>
    <property type="match status" value="1"/>
</dbReference>
<dbReference type="OrthoDB" id="9985637at2759"/>
<gene>
    <name evidence="3" type="ORF">FF38_11212</name>
</gene>
<evidence type="ECO:0000256" key="1">
    <source>
        <dbReference type="ARBA" id="ARBA00007191"/>
    </source>
</evidence>
<evidence type="ECO:0000259" key="2">
    <source>
        <dbReference type="SMART" id="SM00960"/>
    </source>
</evidence>
<dbReference type="EMBL" id="JRES01001192">
    <property type="protein sequence ID" value="KNC24687.1"/>
    <property type="molecule type" value="Genomic_DNA"/>
</dbReference>
<proteinExistence type="inferred from homology"/>
<dbReference type="Pfam" id="PF03259">
    <property type="entry name" value="Robl_LC7"/>
    <property type="match status" value="1"/>
</dbReference>
<dbReference type="STRING" id="7375.A0A0L0BXB4"/>
<accession>A0A0L0BXB4</accession>
<feature type="domain" description="Roadblock/LAMTOR2" evidence="2">
    <location>
        <begin position="16"/>
        <end position="104"/>
    </location>
</feature>
<name>A0A0L0BXB4_LUCCU</name>
<dbReference type="PANTHER" id="PTHR10779">
    <property type="entry name" value="DYNEIN LIGHT CHAIN ROADBLOCK"/>
    <property type="match status" value="1"/>
</dbReference>
<dbReference type="Gene3D" id="3.30.450.30">
    <property type="entry name" value="Dynein light chain 2a, cytoplasmic"/>
    <property type="match status" value="1"/>
</dbReference>
<dbReference type="InterPro" id="IPR004942">
    <property type="entry name" value="Roadblock/LAMTOR2_dom"/>
</dbReference>
<evidence type="ECO:0000313" key="4">
    <source>
        <dbReference type="Proteomes" id="UP000037069"/>
    </source>
</evidence>
<organism evidence="3 4">
    <name type="scientific">Lucilia cuprina</name>
    <name type="common">Green bottle fly</name>
    <name type="synonym">Australian sheep blowfly</name>
    <dbReference type="NCBI Taxonomy" id="7375"/>
    <lineage>
        <taxon>Eukaryota</taxon>
        <taxon>Metazoa</taxon>
        <taxon>Ecdysozoa</taxon>
        <taxon>Arthropoda</taxon>
        <taxon>Hexapoda</taxon>
        <taxon>Insecta</taxon>
        <taxon>Pterygota</taxon>
        <taxon>Neoptera</taxon>
        <taxon>Endopterygota</taxon>
        <taxon>Diptera</taxon>
        <taxon>Brachycera</taxon>
        <taxon>Muscomorpha</taxon>
        <taxon>Oestroidea</taxon>
        <taxon>Calliphoridae</taxon>
        <taxon>Luciliinae</taxon>
        <taxon>Lucilia</taxon>
    </lineage>
</organism>
<reference evidence="3 4" key="1">
    <citation type="journal article" date="2015" name="Nat. Commun.">
        <title>Lucilia cuprina genome unlocks parasitic fly biology to underpin future interventions.</title>
        <authorList>
            <person name="Anstead C.A."/>
            <person name="Korhonen P.K."/>
            <person name="Young N.D."/>
            <person name="Hall R.S."/>
            <person name="Jex A.R."/>
            <person name="Murali S.C."/>
            <person name="Hughes D.S."/>
            <person name="Lee S.F."/>
            <person name="Perry T."/>
            <person name="Stroehlein A.J."/>
            <person name="Ansell B.R."/>
            <person name="Breugelmans B."/>
            <person name="Hofmann A."/>
            <person name="Qu J."/>
            <person name="Dugan S."/>
            <person name="Lee S.L."/>
            <person name="Chao H."/>
            <person name="Dinh H."/>
            <person name="Han Y."/>
            <person name="Doddapaneni H.V."/>
            <person name="Worley K.C."/>
            <person name="Muzny D.M."/>
            <person name="Ioannidis P."/>
            <person name="Waterhouse R.M."/>
            <person name="Zdobnov E.M."/>
            <person name="James P.J."/>
            <person name="Bagnall N.H."/>
            <person name="Kotze A.C."/>
            <person name="Gibbs R.A."/>
            <person name="Richards S."/>
            <person name="Batterham P."/>
            <person name="Gasser R.B."/>
        </authorList>
    </citation>
    <scope>NUCLEOTIDE SEQUENCE [LARGE SCALE GENOMIC DNA]</scope>
    <source>
        <strain evidence="3 4">LS</strain>
        <tissue evidence="3">Full body</tissue>
    </source>
</reference>
<sequence length="113" mass="12956">MPNQKKNQNKRTRAYVDEVFRQIEQKPDVTDIMILNNKGNPVKTTMENSLAIQYAGLYEILRDKVCMGLQKMDARNELIMLRLRTTKNETLIVPDGKITIVVTQNAKDGFQSA</sequence>
<evidence type="ECO:0000313" key="3">
    <source>
        <dbReference type="EMBL" id="KNC24687.1"/>
    </source>
</evidence>